<comment type="caution">
    <text evidence="1">The sequence shown here is derived from an EMBL/GenBank/DDBJ whole genome shotgun (WGS) entry which is preliminary data.</text>
</comment>
<organism evidence="1 2">
    <name type="scientific">Tetrapyrgos nigripes</name>
    <dbReference type="NCBI Taxonomy" id="182062"/>
    <lineage>
        <taxon>Eukaryota</taxon>
        <taxon>Fungi</taxon>
        <taxon>Dikarya</taxon>
        <taxon>Basidiomycota</taxon>
        <taxon>Agaricomycotina</taxon>
        <taxon>Agaricomycetes</taxon>
        <taxon>Agaricomycetidae</taxon>
        <taxon>Agaricales</taxon>
        <taxon>Marasmiineae</taxon>
        <taxon>Marasmiaceae</taxon>
        <taxon>Tetrapyrgos</taxon>
    </lineage>
</organism>
<dbReference type="OrthoDB" id="3171058at2759"/>
<keyword evidence="2" id="KW-1185">Reference proteome</keyword>
<gene>
    <name evidence="1" type="ORF">D9758_012882</name>
</gene>
<name>A0A8H5CNA1_9AGAR</name>
<dbReference type="AlphaFoldDB" id="A0A8H5CNA1"/>
<proteinExistence type="predicted"/>
<dbReference type="EMBL" id="JAACJM010000130">
    <property type="protein sequence ID" value="KAF5344003.1"/>
    <property type="molecule type" value="Genomic_DNA"/>
</dbReference>
<protein>
    <recommendedName>
        <fullName evidence="3">F-box domain-containing protein</fullName>
    </recommendedName>
</protein>
<evidence type="ECO:0000313" key="2">
    <source>
        <dbReference type="Proteomes" id="UP000559256"/>
    </source>
</evidence>
<reference evidence="1 2" key="1">
    <citation type="journal article" date="2020" name="ISME J.">
        <title>Uncovering the hidden diversity of litter-decomposition mechanisms in mushroom-forming fungi.</title>
        <authorList>
            <person name="Floudas D."/>
            <person name="Bentzer J."/>
            <person name="Ahren D."/>
            <person name="Johansson T."/>
            <person name="Persson P."/>
            <person name="Tunlid A."/>
        </authorList>
    </citation>
    <scope>NUCLEOTIDE SEQUENCE [LARGE SCALE GENOMIC DNA]</scope>
    <source>
        <strain evidence="1 2">CBS 291.85</strain>
    </source>
</reference>
<dbReference type="Proteomes" id="UP000559256">
    <property type="component" value="Unassembled WGS sequence"/>
</dbReference>
<accession>A0A8H5CNA1</accession>
<sequence length="480" mass="54449">MLVVQRLAQQLLSYLLALRKFAQNIAPTFSVYRFLADLHRPRVKSRLMVSDLPDEILYEIFQFATYIPESESIVPLDPFLPKRVSANVMGPNTPTAVNRTKCTLVLVCSAWRRISMQLMYRHIYIRSPQRAELLLQLLRRDSDVPPFNTSEYGRFTRHIEVFTHARGSNNIHFFQTVFRIFQCCPNVRMLSGTWSDPLPNAFCEAVSQLYGSSLEGLYWDGGGGPFMPTSWGGPFVPTSFFASFRTLRALAIHKADLRNLPLDRHTLPLLQVLILTHSAENLRLASLLDLPMLRDLVYMSDAMSAYASQDVFRDFLSVHGPSLRSIDCVPLPLDNPHFTPLHKPTEAFLNPQHCPNLDTFTFDARSLPFNLPPNCPVRVIGLRGIQAGDLYPNKTSNGASHLKAFVGDACPYLETVRAVEFLVESDSDSFIKDIFIWWTEKFERRGVDFQDAEGVVWSYPDDDDDVDDVAEEIKLVAVGV</sequence>
<evidence type="ECO:0008006" key="3">
    <source>
        <dbReference type="Google" id="ProtNLM"/>
    </source>
</evidence>
<evidence type="ECO:0000313" key="1">
    <source>
        <dbReference type="EMBL" id="KAF5344003.1"/>
    </source>
</evidence>